<feature type="domain" description="EamA" evidence="7">
    <location>
        <begin position="8"/>
        <end position="142"/>
    </location>
</feature>
<dbReference type="InterPro" id="IPR050638">
    <property type="entry name" value="AA-Vitamin_Transporters"/>
</dbReference>
<evidence type="ECO:0000256" key="6">
    <source>
        <dbReference type="SAM" id="Phobius"/>
    </source>
</evidence>
<dbReference type="KEGG" id="cjj:CJJ81176_1529"/>
<feature type="transmembrane region" description="Helical" evidence="6">
    <location>
        <begin position="39"/>
        <end position="57"/>
    </location>
</feature>
<dbReference type="InterPro" id="IPR000620">
    <property type="entry name" value="EamA_dom"/>
</dbReference>
<evidence type="ECO:0000256" key="5">
    <source>
        <dbReference type="ARBA" id="ARBA00023136"/>
    </source>
</evidence>
<dbReference type="Proteomes" id="UP000000646">
    <property type="component" value="Chromosome"/>
</dbReference>
<comment type="subcellular location">
    <subcellularLocation>
        <location evidence="1">Membrane</location>
        <topology evidence="1">Multi-pass membrane protein</topology>
    </subcellularLocation>
</comment>
<gene>
    <name evidence="8" type="ordered locus">CJJ81176_1529</name>
</gene>
<dbReference type="PANTHER" id="PTHR32322:SF2">
    <property type="entry name" value="EAMA DOMAIN-CONTAINING PROTEIN"/>
    <property type="match status" value="1"/>
</dbReference>
<evidence type="ECO:0000259" key="7">
    <source>
        <dbReference type="Pfam" id="PF00892"/>
    </source>
</evidence>
<dbReference type="HOGENOM" id="CLU_033863_4_2_7"/>
<evidence type="ECO:0000256" key="2">
    <source>
        <dbReference type="ARBA" id="ARBA00007362"/>
    </source>
</evidence>
<evidence type="ECO:0000256" key="1">
    <source>
        <dbReference type="ARBA" id="ARBA00004141"/>
    </source>
</evidence>
<keyword evidence="3 6" id="KW-0812">Transmembrane</keyword>
<feature type="transmembrane region" description="Helical" evidence="6">
    <location>
        <begin position="155"/>
        <end position="176"/>
    </location>
</feature>
<dbReference type="EMBL" id="CP000538">
    <property type="protein sequence ID" value="EAQ72568.2"/>
    <property type="molecule type" value="Genomic_DNA"/>
</dbReference>
<feature type="transmembrane region" description="Helical" evidence="6">
    <location>
        <begin position="217"/>
        <end position="240"/>
    </location>
</feature>
<proteinExistence type="inferred from homology"/>
<dbReference type="AlphaFoldDB" id="A0A0H3PDM6"/>
<dbReference type="PANTHER" id="PTHR32322">
    <property type="entry name" value="INNER MEMBRANE TRANSPORTER"/>
    <property type="match status" value="1"/>
</dbReference>
<keyword evidence="5 6" id="KW-0472">Membrane</keyword>
<dbReference type="GO" id="GO:0016020">
    <property type="term" value="C:membrane"/>
    <property type="evidence" value="ECO:0007669"/>
    <property type="project" value="UniProtKB-SubCell"/>
</dbReference>
<evidence type="ECO:0000313" key="9">
    <source>
        <dbReference type="Proteomes" id="UP000000646"/>
    </source>
</evidence>
<dbReference type="Pfam" id="PF00892">
    <property type="entry name" value="EamA"/>
    <property type="match status" value="2"/>
</dbReference>
<feature type="transmembrane region" description="Helical" evidence="6">
    <location>
        <begin position="131"/>
        <end position="149"/>
    </location>
</feature>
<evidence type="ECO:0000256" key="3">
    <source>
        <dbReference type="ARBA" id="ARBA00022692"/>
    </source>
</evidence>
<feature type="transmembrane region" description="Helical" evidence="6">
    <location>
        <begin position="69"/>
        <end position="92"/>
    </location>
</feature>
<protein>
    <submittedName>
        <fullName evidence="8">Integral membrane protein</fullName>
    </submittedName>
</protein>
<organism evidence="8 9">
    <name type="scientific">Campylobacter jejuni subsp. jejuni serotype O:23/36 (strain 81-176)</name>
    <dbReference type="NCBI Taxonomy" id="354242"/>
    <lineage>
        <taxon>Bacteria</taxon>
        <taxon>Pseudomonadati</taxon>
        <taxon>Campylobacterota</taxon>
        <taxon>Epsilonproteobacteria</taxon>
        <taxon>Campylobacterales</taxon>
        <taxon>Campylobacteraceae</taxon>
        <taxon>Campylobacter</taxon>
    </lineage>
</organism>
<dbReference type="RefSeq" id="WP_002869215.1">
    <property type="nucleotide sequence ID" value="NC_008787.1"/>
</dbReference>
<evidence type="ECO:0000313" key="8">
    <source>
        <dbReference type="EMBL" id="EAQ72568.2"/>
    </source>
</evidence>
<name>A0A0H3PDM6_CAMJJ</name>
<feature type="transmembrane region" description="Helical" evidence="6">
    <location>
        <begin position="188"/>
        <end position="205"/>
    </location>
</feature>
<feature type="transmembrane region" description="Helical" evidence="6">
    <location>
        <begin position="275"/>
        <end position="295"/>
    </location>
</feature>
<dbReference type="eggNOG" id="COG0697">
    <property type="taxonomic scope" value="Bacteria"/>
</dbReference>
<feature type="transmembrane region" description="Helical" evidence="6">
    <location>
        <begin position="98"/>
        <end position="119"/>
    </location>
</feature>
<dbReference type="InterPro" id="IPR037185">
    <property type="entry name" value="EmrE-like"/>
</dbReference>
<feature type="domain" description="EamA" evidence="7">
    <location>
        <begin position="160"/>
        <end position="292"/>
    </location>
</feature>
<keyword evidence="4 6" id="KW-1133">Transmembrane helix</keyword>
<sequence>MTRTKYLYILLVIAMFLWGSSWPTSKILANYTDTSIITFWRFFFVVLGSFFVLNFLKIPLKIEKTALKWVLIAGVLNGLYAFVFFIAIKHGLAGKGGVLVTTMIPIFSYLIFMIAIFFQKNKKSTHKITKSEILGLFLGLLSGFCLLNLGSLEDLFGKFNILFLTCSFIWALMAVFNHKAKGAHPLAINFYINLISILMFSWILFDVKSYEIFHFEFKFWISMFVVAFLSTIIGTSIYYYGIHILGSVKANSFVLITPASALICSYFILDEVPNALTLLGCALAIGAIYFINIYGKKA</sequence>
<feature type="transmembrane region" description="Helical" evidence="6">
    <location>
        <begin position="252"/>
        <end position="269"/>
    </location>
</feature>
<accession>A0A0H3PDM6</accession>
<dbReference type="SUPFAM" id="SSF103481">
    <property type="entry name" value="Multidrug resistance efflux transporter EmrE"/>
    <property type="match status" value="1"/>
</dbReference>
<evidence type="ECO:0000256" key="4">
    <source>
        <dbReference type="ARBA" id="ARBA00022989"/>
    </source>
</evidence>
<reference evidence="9" key="1">
    <citation type="submission" date="2006-12" db="EMBL/GenBank/DDBJ databases">
        <authorList>
            <person name="Fouts D.E."/>
            <person name="Nelson K.E."/>
            <person name="Sebastian Y."/>
        </authorList>
    </citation>
    <scope>NUCLEOTIDE SEQUENCE [LARGE SCALE GENOMIC DNA]</scope>
    <source>
        <strain evidence="9">81-176</strain>
    </source>
</reference>
<comment type="similarity">
    <text evidence="2">Belongs to the EamA transporter family.</text>
</comment>